<feature type="domain" description="ORC1/DEAH AAA+ ATPase" evidence="1">
    <location>
        <begin position="41"/>
        <end position="179"/>
    </location>
</feature>
<gene>
    <name evidence="2" type="ORF">H8K36_01160</name>
</gene>
<comment type="caution">
    <text evidence="2">The sequence shown here is derived from an EMBL/GenBank/DDBJ whole genome shotgun (WGS) entry which is preliminary data.</text>
</comment>
<dbReference type="Proteomes" id="UP000627446">
    <property type="component" value="Unassembled WGS sequence"/>
</dbReference>
<dbReference type="AlphaFoldDB" id="A0A923HTU9"/>
<keyword evidence="2" id="KW-0067">ATP-binding</keyword>
<dbReference type="GO" id="GO:0005524">
    <property type="term" value="F:ATP binding"/>
    <property type="evidence" value="ECO:0007669"/>
    <property type="project" value="UniProtKB-KW"/>
</dbReference>
<reference evidence="2" key="1">
    <citation type="submission" date="2020-08" db="EMBL/GenBank/DDBJ databases">
        <title>Novel species isolated from subtropical streams in China.</title>
        <authorList>
            <person name="Lu H."/>
        </authorList>
    </citation>
    <scope>NUCLEOTIDE SEQUENCE</scope>
    <source>
        <strain evidence="2">LX22W</strain>
    </source>
</reference>
<dbReference type="Pfam" id="PF13401">
    <property type="entry name" value="AAA_22"/>
    <property type="match status" value="1"/>
</dbReference>
<evidence type="ECO:0000259" key="1">
    <source>
        <dbReference type="Pfam" id="PF13401"/>
    </source>
</evidence>
<name>A0A923HTU9_9BURK</name>
<dbReference type="GO" id="GO:0016887">
    <property type="term" value="F:ATP hydrolysis activity"/>
    <property type="evidence" value="ECO:0007669"/>
    <property type="project" value="InterPro"/>
</dbReference>
<dbReference type="InterPro" id="IPR049945">
    <property type="entry name" value="AAA_22"/>
</dbReference>
<protein>
    <submittedName>
        <fullName evidence="2">ATP-binding protein</fullName>
    </submittedName>
</protein>
<sequence length="323" mass="37183">MTFCLPEHIDPRHSLVTKQYAVYTPPIDEMINQIGDWIDQQRPGGYIHGASRLGKSRCIQWFLMQVLVEKFGSLLPLIIWNRRAESQSSESFFWHQLLMASNFEFLDPLKPLRKSEAIFLCKNRFISIAKNANRNYVILLIDEAQDLTLREWKWLVGLQNALDYEGFLLSVFSVGTHQLGYQHEYLASTGNAHVAARFMAAHARFHGIQTVGELEYVLNGYDEDSEWPAGSGISFLKYFSPRDFDADRRLANRAGLFWKALLELSPKKRNEFPMQHIARTIEAALFRLANGGNWDEVMSYESLLESISRTNFSDHMRIIASAN</sequence>
<organism evidence="2 3">
    <name type="scientific">Undibacterium nitidum</name>
    <dbReference type="NCBI Taxonomy" id="2762298"/>
    <lineage>
        <taxon>Bacteria</taxon>
        <taxon>Pseudomonadati</taxon>
        <taxon>Pseudomonadota</taxon>
        <taxon>Betaproteobacteria</taxon>
        <taxon>Burkholderiales</taxon>
        <taxon>Oxalobacteraceae</taxon>
        <taxon>Undibacterium</taxon>
    </lineage>
</organism>
<dbReference type="RefSeq" id="WP_186915476.1">
    <property type="nucleotide sequence ID" value="NZ_JACOFZ010000001.1"/>
</dbReference>
<accession>A0A923HTU9</accession>
<proteinExistence type="predicted"/>
<evidence type="ECO:0000313" key="3">
    <source>
        <dbReference type="Proteomes" id="UP000627446"/>
    </source>
</evidence>
<keyword evidence="2" id="KW-0547">Nucleotide-binding</keyword>
<evidence type="ECO:0000313" key="2">
    <source>
        <dbReference type="EMBL" id="MBC3879971.1"/>
    </source>
</evidence>
<keyword evidence="3" id="KW-1185">Reference proteome</keyword>
<dbReference type="EMBL" id="JACOFZ010000001">
    <property type="protein sequence ID" value="MBC3879971.1"/>
    <property type="molecule type" value="Genomic_DNA"/>
</dbReference>